<protein>
    <submittedName>
        <fullName evidence="1">Uncharacterized protein</fullName>
    </submittedName>
</protein>
<dbReference type="RefSeq" id="WP_148917519.1">
    <property type="nucleotide sequence ID" value="NZ_VTAV01000001.1"/>
</dbReference>
<sequence>MWNRDVISPDEFKSLRPHTLDDPAYYSLQKRIFIDPKQGETMRLYTPDGVTKEMLEEQLLSNERTFTPSIEVEGKQAQLYEAYESIWHQFRQQYHSQRDSLKKLLYAYNDKGDLQQAAAINLQIKNLWETVVLPQYENEEKQFLIAHANDIIVPFILHNRITSQELYQSFKSVIDAMPEKYRELRFIKGLEKLRSEK</sequence>
<proteinExistence type="predicted"/>
<reference evidence="1 2" key="1">
    <citation type="submission" date="2019-08" db="EMBL/GenBank/DDBJ databases">
        <title>Phlebobacter frassis gen. nov. sp. nov., a new member of family Sphingobacteriaceae isolated from sand fly rearing media.</title>
        <authorList>
            <person name="Kakumanu M.L."/>
            <person name="Marayati B.F."/>
            <person name="Wada-Katsumata A."/>
            <person name="Wasserberg G."/>
            <person name="Schal C."/>
            <person name="Apperson C.S."/>
            <person name="Ponnusamy L."/>
        </authorList>
    </citation>
    <scope>NUCLEOTIDE SEQUENCE [LARGE SCALE GENOMIC DNA]</scope>
    <source>
        <strain evidence="1 2">SSI9</strain>
    </source>
</reference>
<accession>A0A5D4HBW2</accession>
<organism evidence="1 2">
    <name type="scientific">Sphingobacterium phlebotomi</name>
    <dbReference type="NCBI Taxonomy" id="2605433"/>
    <lineage>
        <taxon>Bacteria</taxon>
        <taxon>Pseudomonadati</taxon>
        <taxon>Bacteroidota</taxon>
        <taxon>Sphingobacteriia</taxon>
        <taxon>Sphingobacteriales</taxon>
        <taxon>Sphingobacteriaceae</taxon>
        <taxon>Sphingobacterium</taxon>
    </lineage>
</organism>
<gene>
    <name evidence="1" type="ORF">FXV77_01880</name>
</gene>
<dbReference type="EMBL" id="VTAV01000001">
    <property type="protein sequence ID" value="TYR38054.1"/>
    <property type="molecule type" value="Genomic_DNA"/>
</dbReference>
<keyword evidence="2" id="KW-1185">Reference proteome</keyword>
<name>A0A5D4HBW2_9SPHI</name>
<evidence type="ECO:0000313" key="2">
    <source>
        <dbReference type="Proteomes" id="UP000322362"/>
    </source>
</evidence>
<comment type="caution">
    <text evidence="1">The sequence shown here is derived from an EMBL/GenBank/DDBJ whole genome shotgun (WGS) entry which is preliminary data.</text>
</comment>
<evidence type="ECO:0000313" key="1">
    <source>
        <dbReference type="EMBL" id="TYR38054.1"/>
    </source>
</evidence>
<dbReference type="AlphaFoldDB" id="A0A5D4HBW2"/>
<dbReference type="Proteomes" id="UP000322362">
    <property type="component" value="Unassembled WGS sequence"/>
</dbReference>